<reference evidence="3" key="1">
    <citation type="submission" date="2015-08" db="EMBL/GenBank/DDBJ databases">
        <title>Fjat-14210 dsm16467.</title>
        <authorList>
            <person name="Liu B."/>
            <person name="Wang J."/>
            <person name="Zhu Y."/>
            <person name="Liu G."/>
            <person name="Chen Q."/>
            <person name="Chen Z."/>
            <person name="Lan J."/>
            <person name="Che J."/>
            <person name="Ge C."/>
            <person name="Shi H."/>
            <person name="Pan Z."/>
            <person name="Liu X."/>
        </authorList>
    </citation>
    <scope>NUCLEOTIDE SEQUENCE [LARGE SCALE GENOMIC DNA]</scope>
    <source>
        <strain evidence="3">DSM 16467</strain>
    </source>
</reference>
<accession>A0A0M0KR56</accession>
<organism evidence="2 3">
    <name type="scientific">Priestia koreensis</name>
    <dbReference type="NCBI Taxonomy" id="284581"/>
    <lineage>
        <taxon>Bacteria</taxon>
        <taxon>Bacillati</taxon>
        <taxon>Bacillota</taxon>
        <taxon>Bacilli</taxon>
        <taxon>Bacillales</taxon>
        <taxon>Bacillaceae</taxon>
        <taxon>Priestia</taxon>
    </lineage>
</organism>
<dbReference type="InterPro" id="IPR011576">
    <property type="entry name" value="Pyridox_Oxase_N"/>
</dbReference>
<dbReference type="PANTHER" id="PTHR34818">
    <property type="entry name" value="PROTEIN BLI-3"/>
    <property type="match status" value="1"/>
</dbReference>
<gene>
    <name evidence="2" type="ORF">AMD01_19190</name>
</gene>
<proteinExistence type="predicted"/>
<dbReference type="Proteomes" id="UP000037558">
    <property type="component" value="Unassembled WGS sequence"/>
</dbReference>
<sequence>MSDMLQDQIVHVLDHHRVGILTTLHEKKPHSRLMTFSHEDLVLYSPINRRTFSVEEIEKQETVHILLGYEWSGSKNSYVEIEALAKVEESEEIRERFWTDDLLAWIDEPKEHNYLLVQFTPQSIRFFKDGKSKAQTL</sequence>
<evidence type="ECO:0000313" key="2">
    <source>
        <dbReference type="EMBL" id="KOO41077.1"/>
    </source>
</evidence>
<dbReference type="InterPro" id="IPR052917">
    <property type="entry name" value="Stress-Dev_Protein"/>
</dbReference>
<dbReference type="STRING" id="284581.AMD01_19190"/>
<keyword evidence="3" id="KW-1185">Reference proteome</keyword>
<name>A0A0M0KR56_9BACI</name>
<dbReference type="AlphaFoldDB" id="A0A0M0KR56"/>
<dbReference type="EMBL" id="LILC01000030">
    <property type="protein sequence ID" value="KOO41077.1"/>
    <property type="molecule type" value="Genomic_DNA"/>
</dbReference>
<dbReference type="PANTHER" id="PTHR34818:SF1">
    <property type="entry name" value="PROTEIN BLI-3"/>
    <property type="match status" value="1"/>
</dbReference>
<dbReference type="PATRIC" id="fig|284581.3.peg.4218"/>
<dbReference type="Pfam" id="PF01243">
    <property type="entry name" value="PNPOx_N"/>
    <property type="match status" value="1"/>
</dbReference>
<comment type="caution">
    <text evidence="2">The sequence shown here is derived from an EMBL/GenBank/DDBJ whole genome shotgun (WGS) entry which is preliminary data.</text>
</comment>
<dbReference type="InterPro" id="IPR012349">
    <property type="entry name" value="Split_barrel_FMN-bd"/>
</dbReference>
<evidence type="ECO:0000313" key="3">
    <source>
        <dbReference type="Proteomes" id="UP000037558"/>
    </source>
</evidence>
<feature type="domain" description="Pyridoxamine 5'-phosphate oxidase N-terminal" evidence="1">
    <location>
        <begin position="5"/>
        <end position="126"/>
    </location>
</feature>
<dbReference type="SUPFAM" id="SSF50475">
    <property type="entry name" value="FMN-binding split barrel"/>
    <property type="match status" value="1"/>
</dbReference>
<protein>
    <recommendedName>
        <fullName evidence="1">Pyridoxamine 5'-phosphate oxidase N-terminal domain-containing protein</fullName>
    </recommendedName>
</protein>
<dbReference type="Gene3D" id="2.30.110.10">
    <property type="entry name" value="Electron Transport, Fmn-binding Protein, Chain A"/>
    <property type="match status" value="1"/>
</dbReference>
<evidence type="ECO:0000259" key="1">
    <source>
        <dbReference type="Pfam" id="PF01243"/>
    </source>
</evidence>